<sequence length="408" mass="44212">MTAALRVVPTTPPVPGHVVLDQVRDFVARFSAFPNEHCAPMLALWYAHTWVIDAFYITPRLILSSPEPGSGKTRVLEIAQHLTRQPEMTAGGSAAALVRMVAAGPITILMDEVDTVFGANGAGNEEVRQMLNLGYKRTATIPKTKGDPASGFTVERLPIFAPTALAGLAGRMPDTITTRAITIHLRRRRHDEKVEAYREAKIIRQAEPLREALSTWAISAGERLVGTEPEMPPGVDDRPAEIWEPLLAIADEAGGHWPMTARAACTHFVFDKNTTPSLGVRLLGDLRALFTEAGTDRMHSAEIVARLRAIEDGPWSDVGGKPIDAQRLARELSLYHVAPMTFKHNSTNAKGYVTFPTGTQVTQVGLADAWARYLGVMEQLDSAAGSSSDVHETPGLIDNHAGHFTGGV</sequence>
<dbReference type="Proteomes" id="UP000199051">
    <property type="component" value="Unassembled WGS sequence"/>
</dbReference>
<keyword evidence="4" id="KW-1185">Reference proteome</keyword>
<accession>A0A1H9VG93</accession>
<proteinExistence type="predicted"/>
<dbReference type="AlphaFoldDB" id="A0A1H9VG93"/>
<feature type="domain" description="DUF3631" evidence="2">
    <location>
        <begin position="184"/>
        <end position="373"/>
    </location>
</feature>
<reference evidence="4" key="1">
    <citation type="submission" date="2016-10" db="EMBL/GenBank/DDBJ databases">
        <authorList>
            <person name="Varghese N."/>
            <person name="Submissions S."/>
        </authorList>
    </citation>
    <scope>NUCLEOTIDE SEQUENCE [LARGE SCALE GENOMIC DNA]</scope>
    <source>
        <strain evidence="4">DSM 44260</strain>
    </source>
</reference>
<evidence type="ECO:0000313" key="3">
    <source>
        <dbReference type="EMBL" id="SES20571.1"/>
    </source>
</evidence>
<dbReference type="EMBL" id="FOGI01000008">
    <property type="protein sequence ID" value="SES20571.1"/>
    <property type="molecule type" value="Genomic_DNA"/>
</dbReference>
<dbReference type="Pfam" id="PF12307">
    <property type="entry name" value="DUF3631"/>
    <property type="match status" value="1"/>
</dbReference>
<organism evidence="3 4">
    <name type="scientific">Actinokineospora terrae</name>
    <dbReference type="NCBI Taxonomy" id="155974"/>
    <lineage>
        <taxon>Bacteria</taxon>
        <taxon>Bacillati</taxon>
        <taxon>Actinomycetota</taxon>
        <taxon>Actinomycetes</taxon>
        <taxon>Pseudonocardiales</taxon>
        <taxon>Pseudonocardiaceae</taxon>
        <taxon>Actinokineospora</taxon>
    </lineage>
</organism>
<dbReference type="InterPro" id="IPR022081">
    <property type="entry name" value="DUF3631"/>
</dbReference>
<name>A0A1H9VG93_9PSEU</name>
<feature type="region of interest" description="Disordered" evidence="1">
    <location>
        <begin position="385"/>
        <end position="408"/>
    </location>
</feature>
<dbReference type="STRING" id="155974.SAMN04487818_108337"/>
<gene>
    <name evidence="3" type="ORF">SAMN04487818_108337</name>
</gene>
<evidence type="ECO:0000313" key="4">
    <source>
        <dbReference type="Proteomes" id="UP000199051"/>
    </source>
</evidence>
<evidence type="ECO:0000256" key="1">
    <source>
        <dbReference type="SAM" id="MobiDB-lite"/>
    </source>
</evidence>
<protein>
    <recommendedName>
        <fullName evidence="2">DUF3631 domain-containing protein</fullName>
    </recommendedName>
</protein>
<evidence type="ECO:0000259" key="2">
    <source>
        <dbReference type="Pfam" id="PF12307"/>
    </source>
</evidence>